<dbReference type="AlphaFoldDB" id="A0A1M4XLL5"/>
<keyword evidence="2" id="KW-1185">Reference proteome</keyword>
<evidence type="ECO:0000313" key="2">
    <source>
        <dbReference type="Proteomes" id="UP000184164"/>
    </source>
</evidence>
<organism evidence="1 2">
    <name type="scientific">Mariniphaga anaerophila</name>
    <dbReference type="NCBI Taxonomy" id="1484053"/>
    <lineage>
        <taxon>Bacteria</taxon>
        <taxon>Pseudomonadati</taxon>
        <taxon>Bacteroidota</taxon>
        <taxon>Bacteroidia</taxon>
        <taxon>Marinilabiliales</taxon>
        <taxon>Prolixibacteraceae</taxon>
        <taxon>Mariniphaga</taxon>
    </lineage>
</organism>
<protein>
    <submittedName>
        <fullName evidence="1">Uncharacterized protein</fullName>
    </submittedName>
</protein>
<dbReference type="EMBL" id="FQUM01000003">
    <property type="protein sequence ID" value="SHE94415.1"/>
    <property type="molecule type" value="Genomic_DNA"/>
</dbReference>
<name>A0A1M4XLL5_9BACT</name>
<evidence type="ECO:0000313" key="1">
    <source>
        <dbReference type="EMBL" id="SHE94415.1"/>
    </source>
</evidence>
<sequence length="36" mass="4067">MKKRTEQDITGVGFCGVSVLLRIPADRMKMTAWITL</sequence>
<dbReference type="Proteomes" id="UP000184164">
    <property type="component" value="Unassembled WGS sequence"/>
</dbReference>
<accession>A0A1M4XLL5</accession>
<gene>
    <name evidence="1" type="ORF">SAMN05444274_10348</name>
</gene>
<reference evidence="2" key="1">
    <citation type="submission" date="2016-11" db="EMBL/GenBank/DDBJ databases">
        <authorList>
            <person name="Varghese N."/>
            <person name="Submissions S."/>
        </authorList>
    </citation>
    <scope>NUCLEOTIDE SEQUENCE [LARGE SCALE GENOMIC DNA]</scope>
    <source>
        <strain evidence="2">DSM 26910</strain>
    </source>
</reference>
<dbReference type="STRING" id="1484053.SAMN05444274_10348"/>
<proteinExistence type="predicted"/>